<evidence type="ECO:0000256" key="1">
    <source>
        <dbReference type="ARBA" id="ARBA00004123"/>
    </source>
</evidence>
<feature type="compositionally biased region" description="Low complexity" evidence="7">
    <location>
        <begin position="1143"/>
        <end position="1167"/>
    </location>
</feature>
<evidence type="ECO:0000313" key="9">
    <source>
        <dbReference type="EMBL" id="PSR75812.1"/>
    </source>
</evidence>
<keyword evidence="2" id="KW-0479">Metal-binding</keyword>
<dbReference type="GO" id="GO:0000981">
    <property type="term" value="F:DNA-binding transcription factor activity, RNA polymerase II-specific"/>
    <property type="evidence" value="ECO:0007669"/>
    <property type="project" value="InterPro"/>
</dbReference>
<sequence length="1220" mass="130701">MSAASPPHLDAKPLPGPSDLGPAQDHSQSHIHGLSLSPQQQQQQQQQPQQQQQQQQQPSHPAPFGLNANQVFAAGDVLRNHLKPDQFGAPFDFALVNLPDDPSLDLLAGEDGASPVFASPDEQQRLSSPSKPRIASAHSIPPAASPPQPSQPPQQRQAGHSRSNPSIGGSEDDALAQSQAATAPEDSLADEFGLNFGRGDGTDSGSRPKDDAASLAPSWSELKTKAGKERKRLPLACIACRRKKIRCSGEKPACKHCSRARIPCVYKVTTRKAAPRTDYMAMLDKRLKRMEERIIKIVPKRDQDGRASSVPRASVKLALPGTSKAGKGGSRKRGAEEAFGTSDLDAWVKAPPNPSLDSGLHASALLTIHEAEENKLLKEGLSALPSKQIQQHLAEVFFESVYGQAYHVLHKPSYMSKLRAGTLPPVLILSVCAVAARFSTHPALYERPEFLRGEEWAATARDIVTKRYEWPNITILICLIILGLHEFATCQGGRSWALGGQAIRMAFALQLHKDLPHDPVRPNIPLSFVDREIRRRTMWACFLMDRFISSGTNRPTFIKEETLKIPLPVKEKNFQLDIPAATENLQGDTVGVDAIAEDADASNAADNMGVAAYMIKAILIWGRVIHHLNQGGKNSDNKFMWETDSEYTRLVKEAEDMAASLPDTLVYNLDNLHIHDTECTANQFIFLHIAIQQNILFLNRFAISPISPSANADADPPTSFVTLAGAKAFGAANRISEILKDAETYHITAPFIGYCAFLSSTVQVFGLFSGNPTMEANSSRNLATNFKFLTKIKRYWGMFNFMIENLRDQYRTCADKARRGNENPSSTTPIFQYGDWFEIYPHGVSKSDFVDPAIYKAKEKGEDAALEQKSDLHTVEEFLQVRPQAKNGSSRSNFLAAAPMTASDAAALNRTKPRGSDPHDLGLQLGPLDPHMTAEQVNLLRRLYPRGFMAGGNASASPGFDALLGGGGGGGGGSGISAQSGAFGANLAALSPVAMDHGPFGGMQHFPHDLSPHGLMPVPHAGQGDMLQSPMLRNYNNSGNMGGMTPTAAAAAAAMLEGLMPWTGAEHQQRVSGALARAGLGPGSAGDPAAMAAIMQGLAQWEGTEPGAGPSSSSRARNGSLAGNAQADGGPRGGPGGSDARNNPDNTNTTSTEDSNTNNNNHTNPHELLWGSGHEDPAAAFFMPFNLDGPPDVPDFSGLGGMNGFEAMFGSGAGSGAGGL</sequence>
<evidence type="ECO:0000256" key="4">
    <source>
        <dbReference type="ARBA" id="ARBA00023026"/>
    </source>
</evidence>
<protein>
    <submittedName>
        <fullName evidence="9">Fungal-specific transcription factor domain-domain-containing protein</fullName>
    </submittedName>
</protein>
<dbReference type="PANTHER" id="PTHR47338">
    <property type="entry name" value="ZN(II)2CYS6 TRANSCRIPTION FACTOR (EUROFUNG)-RELATED"/>
    <property type="match status" value="1"/>
</dbReference>
<feature type="region of interest" description="Disordered" evidence="7">
    <location>
        <begin position="1"/>
        <end position="70"/>
    </location>
</feature>
<evidence type="ECO:0000256" key="2">
    <source>
        <dbReference type="ARBA" id="ARBA00022723"/>
    </source>
</evidence>
<feature type="domain" description="Zn(2)-C6 fungal-type" evidence="8">
    <location>
        <begin position="236"/>
        <end position="266"/>
    </location>
</feature>
<dbReference type="Pfam" id="PF00172">
    <property type="entry name" value="Zn_clus"/>
    <property type="match status" value="1"/>
</dbReference>
<feature type="region of interest" description="Disordered" evidence="7">
    <location>
        <begin position="1102"/>
        <end position="1173"/>
    </location>
</feature>
<dbReference type="PROSITE" id="PS50048">
    <property type="entry name" value="ZN2_CY6_FUNGAL_2"/>
    <property type="match status" value="1"/>
</dbReference>
<keyword evidence="10" id="KW-1185">Reference proteome</keyword>
<keyword evidence="4" id="KW-0843">Virulence</keyword>
<keyword evidence="3" id="KW-0805">Transcription regulation</keyword>
<dbReference type="SUPFAM" id="SSF57701">
    <property type="entry name" value="Zn2/Cys6 DNA-binding domain"/>
    <property type="match status" value="1"/>
</dbReference>
<dbReference type="InterPro" id="IPR007219">
    <property type="entry name" value="XnlR_reg_dom"/>
</dbReference>
<dbReference type="PROSITE" id="PS00463">
    <property type="entry name" value="ZN2_CY6_FUNGAL_1"/>
    <property type="match status" value="1"/>
</dbReference>
<name>A0A2T2ZT55_9PEZI</name>
<evidence type="ECO:0000313" key="10">
    <source>
        <dbReference type="Proteomes" id="UP000241462"/>
    </source>
</evidence>
<dbReference type="InParanoid" id="A0A2T2ZT55"/>
<evidence type="ECO:0000256" key="3">
    <source>
        <dbReference type="ARBA" id="ARBA00023015"/>
    </source>
</evidence>
<evidence type="ECO:0000256" key="7">
    <source>
        <dbReference type="SAM" id="MobiDB-lite"/>
    </source>
</evidence>
<dbReference type="AlphaFoldDB" id="A0A2T2ZT55"/>
<feature type="compositionally biased region" description="Pro residues" evidence="7">
    <location>
        <begin position="143"/>
        <end position="152"/>
    </location>
</feature>
<feature type="region of interest" description="Disordered" evidence="7">
    <location>
        <begin position="1004"/>
        <end position="1026"/>
    </location>
</feature>
<feature type="compositionally biased region" description="Low complexity" evidence="7">
    <location>
        <begin position="132"/>
        <end position="142"/>
    </location>
</feature>
<gene>
    <name evidence="9" type="ORF">BD289DRAFT_487023</name>
</gene>
<dbReference type="PRINTS" id="PR00755">
    <property type="entry name" value="AFLATOXINBRP"/>
</dbReference>
<keyword evidence="5" id="KW-0804">Transcription</keyword>
<feature type="region of interest" description="Disordered" evidence="7">
    <location>
        <begin position="302"/>
        <end position="335"/>
    </location>
</feature>
<dbReference type="Pfam" id="PF04082">
    <property type="entry name" value="Fungal_trans"/>
    <property type="match status" value="1"/>
</dbReference>
<dbReference type="Gene3D" id="4.10.240.10">
    <property type="entry name" value="Zn(2)-C6 fungal-type DNA-binding domain"/>
    <property type="match status" value="1"/>
</dbReference>
<dbReference type="CDD" id="cd12148">
    <property type="entry name" value="fungal_TF_MHR"/>
    <property type="match status" value="1"/>
</dbReference>
<dbReference type="Proteomes" id="UP000241462">
    <property type="component" value="Unassembled WGS sequence"/>
</dbReference>
<evidence type="ECO:0000259" key="8">
    <source>
        <dbReference type="PROSITE" id="PS50048"/>
    </source>
</evidence>
<dbReference type="GO" id="GO:0006351">
    <property type="term" value="P:DNA-templated transcription"/>
    <property type="evidence" value="ECO:0007669"/>
    <property type="project" value="InterPro"/>
</dbReference>
<dbReference type="GO" id="GO:0008270">
    <property type="term" value="F:zinc ion binding"/>
    <property type="evidence" value="ECO:0007669"/>
    <property type="project" value="InterPro"/>
</dbReference>
<dbReference type="EMBL" id="KZ678742">
    <property type="protein sequence ID" value="PSR75812.1"/>
    <property type="molecule type" value="Genomic_DNA"/>
</dbReference>
<dbReference type="InterPro" id="IPR001138">
    <property type="entry name" value="Zn2Cys6_DnaBD"/>
</dbReference>
<comment type="subcellular location">
    <subcellularLocation>
        <location evidence="1">Nucleus</location>
    </subcellularLocation>
</comment>
<dbReference type="CDD" id="cd00067">
    <property type="entry name" value="GAL4"/>
    <property type="match status" value="1"/>
</dbReference>
<reference evidence="9 10" key="1">
    <citation type="journal article" date="2018" name="Mycol. Prog.">
        <title>Coniella lustricola, a new species from submerged detritus.</title>
        <authorList>
            <person name="Raudabaugh D.B."/>
            <person name="Iturriaga T."/>
            <person name="Carver A."/>
            <person name="Mondo S."/>
            <person name="Pangilinan J."/>
            <person name="Lipzen A."/>
            <person name="He G."/>
            <person name="Amirebrahimi M."/>
            <person name="Grigoriev I.V."/>
            <person name="Miller A.N."/>
        </authorList>
    </citation>
    <scope>NUCLEOTIDE SEQUENCE [LARGE SCALE GENOMIC DNA]</scope>
    <source>
        <strain evidence="9 10">B22-T-1</strain>
    </source>
</reference>
<evidence type="ECO:0000256" key="6">
    <source>
        <dbReference type="ARBA" id="ARBA00023242"/>
    </source>
</evidence>
<dbReference type="SMART" id="SM00066">
    <property type="entry name" value="GAL4"/>
    <property type="match status" value="1"/>
</dbReference>
<accession>A0A2T2ZT55</accession>
<dbReference type="OrthoDB" id="39175at2759"/>
<organism evidence="9 10">
    <name type="scientific">Coniella lustricola</name>
    <dbReference type="NCBI Taxonomy" id="2025994"/>
    <lineage>
        <taxon>Eukaryota</taxon>
        <taxon>Fungi</taxon>
        <taxon>Dikarya</taxon>
        <taxon>Ascomycota</taxon>
        <taxon>Pezizomycotina</taxon>
        <taxon>Sordariomycetes</taxon>
        <taxon>Sordariomycetidae</taxon>
        <taxon>Diaporthales</taxon>
        <taxon>Schizoparmaceae</taxon>
        <taxon>Coniella</taxon>
    </lineage>
</organism>
<dbReference type="SMART" id="SM00906">
    <property type="entry name" value="Fungal_trans"/>
    <property type="match status" value="1"/>
</dbReference>
<dbReference type="InterPro" id="IPR050815">
    <property type="entry name" value="TF_fung"/>
</dbReference>
<dbReference type="InterPro" id="IPR036864">
    <property type="entry name" value="Zn2-C6_fun-type_DNA-bd_sf"/>
</dbReference>
<dbReference type="PANTHER" id="PTHR47338:SF27">
    <property type="entry name" value="ZN(II)2CYS6 TRANSCRIPTION FACTOR (EUROFUNG)"/>
    <property type="match status" value="1"/>
</dbReference>
<proteinExistence type="predicted"/>
<keyword evidence="6" id="KW-0539">Nucleus</keyword>
<feature type="compositionally biased region" description="Low complexity" evidence="7">
    <location>
        <begin position="38"/>
        <end position="58"/>
    </location>
</feature>
<dbReference type="GO" id="GO:0005634">
    <property type="term" value="C:nucleus"/>
    <property type="evidence" value="ECO:0007669"/>
    <property type="project" value="UniProtKB-SubCell"/>
</dbReference>
<dbReference type="STRING" id="2025994.A0A2T2ZT55"/>
<feature type="region of interest" description="Disordered" evidence="7">
    <location>
        <begin position="92"/>
        <end position="218"/>
    </location>
</feature>
<dbReference type="GO" id="GO:0003677">
    <property type="term" value="F:DNA binding"/>
    <property type="evidence" value="ECO:0007669"/>
    <property type="project" value="InterPro"/>
</dbReference>
<feature type="compositionally biased region" description="Polar residues" evidence="7">
    <location>
        <begin position="1110"/>
        <end position="1123"/>
    </location>
</feature>
<evidence type="ECO:0000256" key="5">
    <source>
        <dbReference type="ARBA" id="ARBA00023163"/>
    </source>
</evidence>